<evidence type="ECO:0000259" key="6">
    <source>
        <dbReference type="PROSITE" id="PS50103"/>
    </source>
</evidence>
<keyword evidence="1 4" id="KW-0479">Metal-binding</keyword>
<reference evidence="7 8" key="1">
    <citation type="journal article" date="2024" name="BMC Biol.">
        <title>Comparative genomics of Ascetosporea gives new insight into the evolutionary basis for animal parasitism in Rhizaria.</title>
        <authorList>
            <person name="Hiltunen Thoren M."/>
            <person name="Onut-Brannstrom I."/>
            <person name="Alfjorden A."/>
            <person name="Peckova H."/>
            <person name="Swords F."/>
            <person name="Hooper C."/>
            <person name="Holzer A.S."/>
            <person name="Bass D."/>
            <person name="Burki F."/>
        </authorList>
    </citation>
    <scope>NUCLEOTIDE SEQUENCE [LARGE SCALE GENOMIC DNA]</scope>
    <source>
        <strain evidence="7">20-A016</strain>
    </source>
</reference>
<protein>
    <recommendedName>
        <fullName evidence="6">C3H1-type domain-containing protein</fullName>
    </recommendedName>
</protein>
<evidence type="ECO:0000256" key="4">
    <source>
        <dbReference type="PROSITE-ProRule" id="PRU00723"/>
    </source>
</evidence>
<comment type="caution">
    <text evidence="7">The sequence shown here is derived from an EMBL/GenBank/DDBJ whole genome shotgun (WGS) entry which is preliminary data.</text>
</comment>
<evidence type="ECO:0000313" key="7">
    <source>
        <dbReference type="EMBL" id="MES1922955.1"/>
    </source>
</evidence>
<evidence type="ECO:0000256" key="1">
    <source>
        <dbReference type="ARBA" id="ARBA00022723"/>
    </source>
</evidence>
<accession>A0ABV2ATG1</accession>
<evidence type="ECO:0000256" key="2">
    <source>
        <dbReference type="ARBA" id="ARBA00022771"/>
    </source>
</evidence>
<keyword evidence="8" id="KW-1185">Reference proteome</keyword>
<name>A0ABV2ATG1_9EUKA</name>
<feature type="non-terminal residue" evidence="7">
    <location>
        <position position="211"/>
    </location>
</feature>
<dbReference type="InterPro" id="IPR036855">
    <property type="entry name" value="Znf_CCCH_sf"/>
</dbReference>
<keyword evidence="2 4" id="KW-0863">Zinc-finger</keyword>
<proteinExistence type="predicted"/>
<evidence type="ECO:0000313" key="8">
    <source>
        <dbReference type="Proteomes" id="UP001439008"/>
    </source>
</evidence>
<dbReference type="Proteomes" id="UP001439008">
    <property type="component" value="Unassembled WGS sequence"/>
</dbReference>
<dbReference type="PROSITE" id="PS50103">
    <property type="entry name" value="ZF_C3H1"/>
    <property type="match status" value="1"/>
</dbReference>
<gene>
    <name evidence="7" type="ORF">MHBO_004486</name>
</gene>
<keyword evidence="3 4" id="KW-0862">Zinc</keyword>
<dbReference type="Gene3D" id="4.10.1000.10">
    <property type="entry name" value="Zinc finger, CCCH-type"/>
    <property type="match status" value="1"/>
</dbReference>
<evidence type="ECO:0000256" key="3">
    <source>
        <dbReference type="ARBA" id="ARBA00022833"/>
    </source>
</evidence>
<dbReference type="InterPro" id="IPR000571">
    <property type="entry name" value="Znf_CCCH"/>
</dbReference>
<dbReference type="InterPro" id="IPR041367">
    <property type="entry name" value="Znf-CCCH_4"/>
</dbReference>
<feature type="domain" description="C3H1-type" evidence="6">
    <location>
        <begin position="43"/>
        <end position="70"/>
    </location>
</feature>
<dbReference type="SUPFAM" id="SSF90229">
    <property type="entry name" value="CCCH zinc finger"/>
    <property type="match status" value="1"/>
</dbReference>
<feature type="zinc finger region" description="C3H1-type" evidence="4">
    <location>
        <begin position="43"/>
        <end position="70"/>
    </location>
</feature>
<organism evidence="7 8">
    <name type="scientific">Bonamia ostreae</name>
    <dbReference type="NCBI Taxonomy" id="126728"/>
    <lineage>
        <taxon>Eukaryota</taxon>
        <taxon>Sar</taxon>
        <taxon>Rhizaria</taxon>
        <taxon>Endomyxa</taxon>
        <taxon>Ascetosporea</taxon>
        <taxon>Haplosporida</taxon>
        <taxon>Bonamia</taxon>
    </lineage>
</organism>
<feature type="region of interest" description="Disordered" evidence="5">
    <location>
        <begin position="145"/>
        <end position="167"/>
    </location>
</feature>
<sequence>MNNTTPTGMKSPLVVKFARDVRKNIRKIRINDENGIFSENDFQSGPIICKYFQSGKCNRGDDCNYSHAVEDYPAKSNLIRSLSTWGVIKNTPKNGPFNHIQHFPNALFLNAPPYEPSFNTQSLHSARPEFNPQTTSEEQNFFEDFGRRNENGPDENSQNATSNFGSFGVRDATTSSYAAGLSAEPNLIAQSDSAAKISFDKIGSENQTMHS</sequence>
<dbReference type="SMART" id="SM00356">
    <property type="entry name" value="ZnF_C3H1"/>
    <property type="match status" value="1"/>
</dbReference>
<feature type="compositionally biased region" description="Polar residues" evidence="5">
    <location>
        <begin position="154"/>
        <end position="165"/>
    </location>
</feature>
<dbReference type="EMBL" id="JBDODL010004138">
    <property type="protein sequence ID" value="MES1922955.1"/>
    <property type="molecule type" value="Genomic_DNA"/>
</dbReference>
<evidence type="ECO:0000256" key="5">
    <source>
        <dbReference type="SAM" id="MobiDB-lite"/>
    </source>
</evidence>
<dbReference type="Pfam" id="PF18044">
    <property type="entry name" value="zf-CCCH_4"/>
    <property type="match status" value="1"/>
</dbReference>